<dbReference type="AlphaFoldDB" id="A0A0U3FU97"/>
<dbReference type="Proteomes" id="UP000060043">
    <property type="component" value="Chromosome"/>
</dbReference>
<evidence type="ECO:0000313" key="2">
    <source>
        <dbReference type="Proteomes" id="UP000060043"/>
    </source>
</evidence>
<sequence>MRNMKIKILKTDSGYEIEVSDDELLSLFNKFLEEINKMNEKETKELIEESQAKVQDILGQILGGKE</sequence>
<name>A0A0U3FU97_9CREN</name>
<reference evidence="1 2" key="1">
    <citation type="submission" date="2015-12" db="EMBL/GenBank/DDBJ databases">
        <title>A stable core within a dynamic pangenome in Sulfolobus acidocaldarius.</title>
        <authorList>
            <person name="Anderson R."/>
            <person name="Kouris A."/>
            <person name="Seward C."/>
            <person name="Campbell K."/>
            <person name="Whitaker R."/>
        </authorList>
    </citation>
    <scope>NUCLEOTIDE SEQUENCE [LARGE SCALE GENOMIC DNA]</scope>
    <source>
        <strain evidence="1 2">NG05B_CO5_07</strain>
    </source>
</reference>
<protein>
    <submittedName>
        <fullName evidence="1">Uncharacterized protein</fullName>
    </submittedName>
</protein>
<accession>A0A0U3FU97</accession>
<gene>
    <name evidence="1" type="ORF">ATZ20_01165</name>
</gene>
<organism evidence="1 2">
    <name type="scientific">Sulfolobus acidocaldarius</name>
    <dbReference type="NCBI Taxonomy" id="2285"/>
    <lineage>
        <taxon>Archaea</taxon>
        <taxon>Thermoproteota</taxon>
        <taxon>Thermoprotei</taxon>
        <taxon>Sulfolobales</taxon>
        <taxon>Sulfolobaceae</taxon>
        <taxon>Sulfolobus</taxon>
    </lineage>
</organism>
<dbReference type="EMBL" id="CP013695">
    <property type="protein sequence ID" value="ALU30883.1"/>
    <property type="molecule type" value="Genomic_DNA"/>
</dbReference>
<evidence type="ECO:0000313" key="1">
    <source>
        <dbReference type="EMBL" id="ALU30883.1"/>
    </source>
</evidence>
<proteinExistence type="predicted"/>